<name>A0A2N5XUG1_9HYPH</name>
<proteinExistence type="predicted"/>
<organism evidence="1 2">
    <name type="scientific">Cohaesibacter celericrescens</name>
    <dbReference type="NCBI Taxonomy" id="2067669"/>
    <lineage>
        <taxon>Bacteria</taxon>
        <taxon>Pseudomonadati</taxon>
        <taxon>Pseudomonadota</taxon>
        <taxon>Alphaproteobacteria</taxon>
        <taxon>Hyphomicrobiales</taxon>
        <taxon>Cohaesibacteraceae</taxon>
    </lineage>
</organism>
<dbReference type="AlphaFoldDB" id="A0A2N5XUG1"/>
<comment type="caution">
    <text evidence="1">The sequence shown here is derived from an EMBL/GenBank/DDBJ whole genome shotgun (WGS) entry which is preliminary data.</text>
</comment>
<accession>A0A2N5XUG1</accession>
<protein>
    <recommendedName>
        <fullName evidence="3">DUF2946 domain-containing protein</fullName>
    </recommendedName>
</protein>
<keyword evidence="2" id="KW-1185">Reference proteome</keyword>
<evidence type="ECO:0000313" key="2">
    <source>
        <dbReference type="Proteomes" id="UP000234881"/>
    </source>
</evidence>
<evidence type="ECO:0008006" key="3">
    <source>
        <dbReference type="Google" id="ProtNLM"/>
    </source>
</evidence>
<evidence type="ECO:0000313" key="1">
    <source>
        <dbReference type="EMBL" id="PLW78129.1"/>
    </source>
</evidence>
<dbReference type="EMBL" id="PKUQ01000010">
    <property type="protein sequence ID" value="PLW78129.1"/>
    <property type="molecule type" value="Genomic_DNA"/>
</dbReference>
<gene>
    <name evidence="1" type="ORF">C0081_05630</name>
</gene>
<sequence length="170" mass="18530">MKHSHGSSSCAHKRSEMKQILVGELKRFLTELCVVLSLLMMLVQTYPAASSAMNEWTPICSSAGLSLVQIPSDENVPNDDCTRCVLCFTHHNSFVGVPVKTTDMPSPHAGKGFSQPELVANSIPLPDHLLPFSGAPPPFKQVEPMLHTYSVSVSPTPNTVPVMPEIISWH</sequence>
<reference evidence="1 2" key="1">
    <citation type="submission" date="2018-01" db="EMBL/GenBank/DDBJ databases">
        <title>The draft genome sequence of Cohaesibacter sp. H1304.</title>
        <authorList>
            <person name="Wang N.-N."/>
            <person name="Du Z.-J."/>
        </authorList>
    </citation>
    <scope>NUCLEOTIDE SEQUENCE [LARGE SCALE GENOMIC DNA]</scope>
    <source>
        <strain evidence="1 2">H1304</strain>
    </source>
</reference>
<dbReference type="Proteomes" id="UP000234881">
    <property type="component" value="Unassembled WGS sequence"/>
</dbReference>